<dbReference type="SUPFAM" id="SSF56436">
    <property type="entry name" value="C-type lectin-like"/>
    <property type="match status" value="1"/>
</dbReference>
<evidence type="ECO:0000313" key="3">
    <source>
        <dbReference type="Proteomes" id="UP000231343"/>
    </source>
</evidence>
<evidence type="ECO:0000313" key="2">
    <source>
        <dbReference type="EMBL" id="PIS29915.1"/>
    </source>
</evidence>
<organism evidence="2 3">
    <name type="scientific">Candidatus Saganbacteria bacterium CG08_land_8_20_14_0_20_45_16</name>
    <dbReference type="NCBI Taxonomy" id="2014293"/>
    <lineage>
        <taxon>Bacteria</taxon>
        <taxon>Bacillati</taxon>
        <taxon>Saganbacteria</taxon>
    </lineage>
</organism>
<evidence type="ECO:0000259" key="1">
    <source>
        <dbReference type="Pfam" id="PF03781"/>
    </source>
</evidence>
<protein>
    <recommendedName>
        <fullName evidence="1">Sulfatase-modifying factor enzyme-like domain-containing protein</fullName>
    </recommendedName>
</protein>
<dbReference type="InterPro" id="IPR005532">
    <property type="entry name" value="SUMF_dom"/>
</dbReference>
<reference evidence="2 3" key="1">
    <citation type="submission" date="2017-09" db="EMBL/GenBank/DDBJ databases">
        <title>Depth-based differentiation of microbial function through sediment-hosted aquifers and enrichment of novel symbionts in the deep terrestrial subsurface.</title>
        <authorList>
            <person name="Probst A.J."/>
            <person name="Ladd B."/>
            <person name="Jarett J.K."/>
            <person name="Geller-Mcgrath D.E."/>
            <person name="Sieber C.M."/>
            <person name="Emerson J.B."/>
            <person name="Anantharaman K."/>
            <person name="Thomas B.C."/>
            <person name="Malmstrom R."/>
            <person name="Stieglmeier M."/>
            <person name="Klingl A."/>
            <person name="Woyke T."/>
            <person name="Ryan C.M."/>
            <person name="Banfield J.F."/>
        </authorList>
    </citation>
    <scope>NUCLEOTIDE SEQUENCE [LARGE SCALE GENOMIC DNA]</scope>
    <source>
        <strain evidence="2">CG08_land_8_20_14_0_20_45_16</strain>
    </source>
</reference>
<feature type="domain" description="Sulfatase-modifying factor enzyme-like" evidence="1">
    <location>
        <begin position="92"/>
        <end position="199"/>
    </location>
</feature>
<dbReference type="Pfam" id="PF03781">
    <property type="entry name" value="FGE-sulfatase"/>
    <property type="match status" value="1"/>
</dbReference>
<dbReference type="InterPro" id="IPR016187">
    <property type="entry name" value="CTDL_fold"/>
</dbReference>
<comment type="caution">
    <text evidence="2">The sequence shown here is derived from an EMBL/GenBank/DDBJ whole genome shotgun (WGS) entry which is preliminary data.</text>
</comment>
<dbReference type="InterPro" id="IPR042095">
    <property type="entry name" value="SUMF_sf"/>
</dbReference>
<sequence>MIVTIRPRIFGQPGMLTNWHQRLGFFNRLSVGALQAVEIGANLLGIRPEGSYLEKTRKEIFSARNVPIIEIPQLLDFSNSKLDSMKSDKTTEQYLTGRLKIMKFPVRVSLFRQVMNGYEITYDEETASRLRHAGYGFRVKDTMKHVSAADAIEFAKRLSFLTGRTFMVPTEEQFVAAARLGQQAREVDHSSNLHMQSGEYDYTLTLTPAASNKGATITRHEDRQNRATSSPISNHNLFVIRLVEVLTSTL</sequence>
<dbReference type="AlphaFoldDB" id="A0A2H0XY62"/>
<proteinExistence type="predicted"/>
<dbReference type="EMBL" id="PEYM01000068">
    <property type="protein sequence ID" value="PIS29915.1"/>
    <property type="molecule type" value="Genomic_DNA"/>
</dbReference>
<accession>A0A2H0XY62</accession>
<gene>
    <name evidence="2" type="ORF">COT42_04010</name>
</gene>
<dbReference type="Proteomes" id="UP000231343">
    <property type="component" value="Unassembled WGS sequence"/>
</dbReference>
<dbReference type="Gene3D" id="3.90.1580.10">
    <property type="entry name" value="paralog of FGE (formylglycine-generating enzyme)"/>
    <property type="match status" value="1"/>
</dbReference>
<name>A0A2H0XY62_UNCSA</name>